<evidence type="ECO:0000259" key="11">
    <source>
        <dbReference type="PROSITE" id="PS50262"/>
    </source>
</evidence>
<dbReference type="PANTHER" id="PTHR26450:SF16">
    <property type="entry name" value="OLFACTORY RECEPTOR"/>
    <property type="match status" value="1"/>
</dbReference>
<keyword evidence="4" id="KW-0552">Olfaction</keyword>
<dbReference type="InterPro" id="IPR000725">
    <property type="entry name" value="Olfact_rcpt"/>
</dbReference>
<dbReference type="Pfam" id="PF13853">
    <property type="entry name" value="7tm_4"/>
    <property type="match status" value="1"/>
</dbReference>
<evidence type="ECO:0000256" key="7">
    <source>
        <dbReference type="ARBA" id="ARBA00023136"/>
    </source>
</evidence>
<reference evidence="12 13" key="1">
    <citation type="submission" date="2023-05" db="EMBL/GenBank/DDBJ databases">
        <title>B98-5 Cell Line De Novo Hybrid Assembly: An Optical Mapping Approach.</title>
        <authorList>
            <person name="Kananen K."/>
            <person name="Auerbach J.A."/>
            <person name="Kautto E."/>
            <person name="Blachly J.S."/>
        </authorList>
    </citation>
    <scope>NUCLEOTIDE SEQUENCE [LARGE SCALE GENOMIC DNA]</scope>
    <source>
        <strain evidence="12">B95-8</strain>
        <tissue evidence="12">Cell line</tissue>
    </source>
</reference>
<feature type="domain" description="G-protein coupled receptors family 1 profile" evidence="11">
    <location>
        <begin position="1"/>
        <end position="174"/>
    </location>
</feature>
<accession>A0ABQ9UVL6</accession>
<sequence length="194" mass="21935">MAFDRYVAICNPLRYSTILTSSRVIKTGVFLTSKNILLILPLPFLLQWLKYCHQNLLSHSYCLHQDVMKLACSDNTVNVVYGLCAALSTMLDLVFIIFSYIMILKTVLGIATPREQFKALNTCISHICAVLIFCVPMLSAAMLHRFARDVPPIIHVLMADIFLLVPLLMNPIVYCVKTRQIQEKVVGKFGPKRS</sequence>
<evidence type="ECO:0000256" key="5">
    <source>
        <dbReference type="ARBA" id="ARBA00022989"/>
    </source>
</evidence>
<evidence type="ECO:0000256" key="2">
    <source>
        <dbReference type="ARBA" id="ARBA00022606"/>
    </source>
</evidence>
<dbReference type="Gene3D" id="1.20.1070.10">
    <property type="entry name" value="Rhodopsin 7-helix transmembrane proteins"/>
    <property type="match status" value="1"/>
</dbReference>
<feature type="transmembrane region" description="Helical" evidence="10">
    <location>
        <begin position="124"/>
        <end position="147"/>
    </location>
</feature>
<keyword evidence="3 10" id="KW-0812">Transmembrane</keyword>
<name>A0ABQ9UVL6_SAGOE</name>
<keyword evidence="6" id="KW-0297">G-protein coupled receptor</keyword>
<dbReference type="InterPro" id="IPR050402">
    <property type="entry name" value="OR51/52/56-like"/>
</dbReference>
<dbReference type="SUPFAM" id="SSF81321">
    <property type="entry name" value="Family A G protein-coupled receptor-like"/>
    <property type="match status" value="1"/>
</dbReference>
<feature type="transmembrane region" description="Helical" evidence="10">
    <location>
        <begin position="153"/>
        <end position="176"/>
    </location>
</feature>
<protein>
    <recommendedName>
        <fullName evidence="11">G-protein coupled receptors family 1 profile domain-containing protein</fullName>
    </recommendedName>
</protein>
<evidence type="ECO:0000256" key="8">
    <source>
        <dbReference type="ARBA" id="ARBA00023170"/>
    </source>
</evidence>
<comment type="subcellular location">
    <subcellularLocation>
        <location evidence="1">Membrane</location>
        <topology evidence="1">Multi-pass membrane protein</topology>
    </subcellularLocation>
</comment>
<evidence type="ECO:0000256" key="4">
    <source>
        <dbReference type="ARBA" id="ARBA00022725"/>
    </source>
</evidence>
<evidence type="ECO:0000313" key="13">
    <source>
        <dbReference type="Proteomes" id="UP001266305"/>
    </source>
</evidence>
<dbReference type="PANTHER" id="PTHR26450">
    <property type="entry name" value="OLFACTORY RECEPTOR 56B1-RELATED"/>
    <property type="match status" value="1"/>
</dbReference>
<evidence type="ECO:0000256" key="3">
    <source>
        <dbReference type="ARBA" id="ARBA00022692"/>
    </source>
</evidence>
<keyword evidence="13" id="KW-1185">Reference proteome</keyword>
<feature type="transmembrane region" description="Helical" evidence="10">
    <location>
        <begin position="29"/>
        <end position="49"/>
    </location>
</feature>
<organism evidence="12 13">
    <name type="scientific">Saguinus oedipus</name>
    <name type="common">Cotton-top tamarin</name>
    <name type="synonym">Oedipomidas oedipus</name>
    <dbReference type="NCBI Taxonomy" id="9490"/>
    <lineage>
        <taxon>Eukaryota</taxon>
        <taxon>Metazoa</taxon>
        <taxon>Chordata</taxon>
        <taxon>Craniata</taxon>
        <taxon>Vertebrata</taxon>
        <taxon>Euteleostomi</taxon>
        <taxon>Mammalia</taxon>
        <taxon>Eutheria</taxon>
        <taxon>Euarchontoglires</taxon>
        <taxon>Primates</taxon>
        <taxon>Haplorrhini</taxon>
        <taxon>Platyrrhini</taxon>
        <taxon>Cebidae</taxon>
        <taxon>Callitrichinae</taxon>
        <taxon>Saguinus</taxon>
    </lineage>
</organism>
<keyword evidence="2" id="KW-0716">Sensory transduction</keyword>
<evidence type="ECO:0000313" key="12">
    <source>
        <dbReference type="EMBL" id="KAK2100866.1"/>
    </source>
</evidence>
<gene>
    <name evidence="12" type="ORF">P7K49_022214</name>
</gene>
<dbReference type="Proteomes" id="UP001266305">
    <property type="component" value="Unassembled WGS sequence"/>
</dbReference>
<proteinExistence type="predicted"/>
<dbReference type="PRINTS" id="PR00245">
    <property type="entry name" value="OLFACTORYR"/>
</dbReference>
<keyword evidence="5 10" id="KW-1133">Transmembrane helix</keyword>
<evidence type="ECO:0000256" key="9">
    <source>
        <dbReference type="ARBA" id="ARBA00023224"/>
    </source>
</evidence>
<evidence type="ECO:0000256" key="10">
    <source>
        <dbReference type="SAM" id="Phobius"/>
    </source>
</evidence>
<feature type="transmembrane region" description="Helical" evidence="10">
    <location>
        <begin position="79"/>
        <end position="103"/>
    </location>
</feature>
<dbReference type="PROSITE" id="PS50262">
    <property type="entry name" value="G_PROTEIN_RECEP_F1_2"/>
    <property type="match status" value="1"/>
</dbReference>
<evidence type="ECO:0000256" key="6">
    <source>
        <dbReference type="ARBA" id="ARBA00023040"/>
    </source>
</evidence>
<keyword evidence="7 10" id="KW-0472">Membrane</keyword>
<comment type="caution">
    <text evidence="12">The sequence shown here is derived from an EMBL/GenBank/DDBJ whole genome shotgun (WGS) entry which is preliminary data.</text>
</comment>
<dbReference type="EMBL" id="JASSZA010000010">
    <property type="protein sequence ID" value="KAK2100866.1"/>
    <property type="molecule type" value="Genomic_DNA"/>
</dbReference>
<evidence type="ECO:0000256" key="1">
    <source>
        <dbReference type="ARBA" id="ARBA00004141"/>
    </source>
</evidence>
<keyword evidence="8" id="KW-0675">Receptor</keyword>
<dbReference type="InterPro" id="IPR017452">
    <property type="entry name" value="GPCR_Rhodpsn_7TM"/>
</dbReference>
<keyword evidence="9" id="KW-0807">Transducer</keyword>